<proteinExistence type="predicted"/>
<accession>A0ABP0J349</accession>
<name>A0ABP0J349_9DINO</name>
<dbReference type="Proteomes" id="UP001642464">
    <property type="component" value="Unassembled WGS sequence"/>
</dbReference>
<dbReference type="EMBL" id="CAXAMM010005836">
    <property type="protein sequence ID" value="CAK9008789.1"/>
    <property type="molecule type" value="Genomic_DNA"/>
</dbReference>
<reference evidence="2 3" key="1">
    <citation type="submission" date="2024-02" db="EMBL/GenBank/DDBJ databases">
        <authorList>
            <person name="Chen Y."/>
            <person name="Shah S."/>
            <person name="Dougan E. K."/>
            <person name="Thang M."/>
            <person name="Chan C."/>
        </authorList>
    </citation>
    <scope>NUCLEOTIDE SEQUENCE [LARGE SCALE GENOMIC DNA]</scope>
</reference>
<feature type="compositionally biased region" description="Basic and acidic residues" evidence="1">
    <location>
        <begin position="1"/>
        <end position="18"/>
    </location>
</feature>
<organism evidence="2 3">
    <name type="scientific">Durusdinium trenchii</name>
    <dbReference type="NCBI Taxonomy" id="1381693"/>
    <lineage>
        <taxon>Eukaryota</taxon>
        <taxon>Sar</taxon>
        <taxon>Alveolata</taxon>
        <taxon>Dinophyceae</taxon>
        <taxon>Suessiales</taxon>
        <taxon>Symbiodiniaceae</taxon>
        <taxon>Durusdinium</taxon>
    </lineage>
</organism>
<protein>
    <submittedName>
        <fullName evidence="2">Uncharacterized protein</fullName>
    </submittedName>
</protein>
<evidence type="ECO:0000313" key="2">
    <source>
        <dbReference type="EMBL" id="CAK9008789.1"/>
    </source>
</evidence>
<comment type="caution">
    <text evidence="2">The sequence shown here is derived from an EMBL/GenBank/DDBJ whole genome shotgun (WGS) entry which is preliminary data.</text>
</comment>
<sequence>MEQHPFLKKGGNERRRLETPVPEAEDDFFDNERHLVGVFDFDYDEIEDFETKVAWVSLLSIPCIWPLSLACCGPCFLQQNVEWRTRAQHVALTEDGIKYVTDREPELRPKSHDRGSLVRVSPVRWFMAKRC</sequence>
<evidence type="ECO:0000256" key="1">
    <source>
        <dbReference type="SAM" id="MobiDB-lite"/>
    </source>
</evidence>
<feature type="region of interest" description="Disordered" evidence="1">
    <location>
        <begin position="1"/>
        <end position="21"/>
    </location>
</feature>
<gene>
    <name evidence="2" type="ORF">SCF082_LOCUS10017</name>
</gene>
<evidence type="ECO:0000313" key="3">
    <source>
        <dbReference type="Proteomes" id="UP001642464"/>
    </source>
</evidence>
<keyword evidence="3" id="KW-1185">Reference proteome</keyword>